<keyword evidence="1" id="KW-0479">Metal-binding</keyword>
<dbReference type="InterPro" id="IPR001841">
    <property type="entry name" value="Znf_RING"/>
</dbReference>
<dbReference type="EMBL" id="JAUJYN010000081">
    <property type="protein sequence ID" value="KAK1256789.1"/>
    <property type="molecule type" value="Genomic_DNA"/>
</dbReference>
<organism evidence="6 7">
    <name type="scientific">Acorus gramineus</name>
    <name type="common">Dwarf sweet flag</name>
    <dbReference type="NCBI Taxonomy" id="55184"/>
    <lineage>
        <taxon>Eukaryota</taxon>
        <taxon>Viridiplantae</taxon>
        <taxon>Streptophyta</taxon>
        <taxon>Embryophyta</taxon>
        <taxon>Tracheophyta</taxon>
        <taxon>Spermatophyta</taxon>
        <taxon>Magnoliopsida</taxon>
        <taxon>Liliopsida</taxon>
        <taxon>Acoraceae</taxon>
        <taxon>Acorus</taxon>
    </lineage>
</organism>
<evidence type="ECO:0000256" key="1">
    <source>
        <dbReference type="ARBA" id="ARBA00022723"/>
    </source>
</evidence>
<comment type="caution">
    <text evidence="6">The sequence shown here is derived from an EMBL/GenBank/DDBJ whole genome shotgun (WGS) entry which is preliminary data.</text>
</comment>
<accession>A0AAV8ZY42</accession>
<dbReference type="Gene3D" id="3.30.40.10">
    <property type="entry name" value="Zinc/RING finger domain, C3HC4 (zinc finger)"/>
    <property type="match status" value="1"/>
</dbReference>
<dbReference type="Proteomes" id="UP001179952">
    <property type="component" value="Unassembled WGS sequence"/>
</dbReference>
<gene>
    <name evidence="6" type="ORF">QJS04_geneDACA020120</name>
</gene>
<dbReference type="GO" id="GO:0005634">
    <property type="term" value="C:nucleus"/>
    <property type="evidence" value="ECO:0007669"/>
    <property type="project" value="TreeGrafter"/>
</dbReference>
<feature type="domain" description="RING-type" evidence="5">
    <location>
        <begin position="158"/>
        <end position="199"/>
    </location>
</feature>
<dbReference type="AlphaFoldDB" id="A0AAV8ZY42"/>
<evidence type="ECO:0000313" key="6">
    <source>
        <dbReference type="EMBL" id="KAK1256789.1"/>
    </source>
</evidence>
<dbReference type="GO" id="GO:0008270">
    <property type="term" value="F:zinc ion binding"/>
    <property type="evidence" value="ECO:0007669"/>
    <property type="project" value="UniProtKB-KW"/>
</dbReference>
<evidence type="ECO:0000259" key="5">
    <source>
        <dbReference type="PROSITE" id="PS50089"/>
    </source>
</evidence>
<evidence type="ECO:0000313" key="7">
    <source>
        <dbReference type="Proteomes" id="UP001179952"/>
    </source>
</evidence>
<dbReference type="InterPro" id="IPR013083">
    <property type="entry name" value="Znf_RING/FYVE/PHD"/>
</dbReference>
<evidence type="ECO:0000256" key="3">
    <source>
        <dbReference type="ARBA" id="ARBA00022833"/>
    </source>
</evidence>
<keyword evidence="2 4" id="KW-0863">Zinc-finger</keyword>
<keyword evidence="3" id="KW-0862">Zinc</keyword>
<dbReference type="SUPFAM" id="SSF57850">
    <property type="entry name" value="RING/U-box"/>
    <property type="match status" value="1"/>
</dbReference>
<reference evidence="6" key="2">
    <citation type="submission" date="2023-06" db="EMBL/GenBank/DDBJ databases">
        <authorList>
            <person name="Ma L."/>
            <person name="Liu K.-W."/>
            <person name="Li Z."/>
            <person name="Hsiao Y.-Y."/>
            <person name="Qi Y."/>
            <person name="Fu T."/>
            <person name="Tang G."/>
            <person name="Zhang D."/>
            <person name="Sun W.-H."/>
            <person name="Liu D.-K."/>
            <person name="Li Y."/>
            <person name="Chen G.-Z."/>
            <person name="Liu X.-D."/>
            <person name="Liao X.-Y."/>
            <person name="Jiang Y.-T."/>
            <person name="Yu X."/>
            <person name="Hao Y."/>
            <person name="Huang J."/>
            <person name="Zhao X.-W."/>
            <person name="Ke S."/>
            <person name="Chen Y.-Y."/>
            <person name="Wu W.-L."/>
            <person name="Hsu J.-L."/>
            <person name="Lin Y.-F."/>
            <person name="Huang M.-D."/>
            <person name="Li C.-Y."/>
            <person name="Huang L."/>
            <person name="Wang Z.-W."/>
            <person name="Zhao X."/>
            <person name="Zhong W.-Y."/>
            <person name="Peng D.-H."/>
            <person name="Ahmad S."/>
            <person name="Lan S."/>
            <person name="Zhang J.-S."/>
            <person name="Tsai W.-C."/>
            <person name="Van De Peer Y."/>
            <person name="Liu Z.-J."/>
        </authorList>
    </citation>
    <scope>NUCLEOTIDE SEQUENCE</scope>
    <source>
        <strain evidence="6">SCP</strain>
        <tissue evidence="6">Leaves</tissue>
    </source>
</reference>
<dbReference type="SMART" id="SM00184">
    <property type="entry name" value="RING"/>
    <property type="match status" value="1"/>
</dbReference>
<dbReference type="InterPro" id="IPR051834">
    <property type="entry name" value="RING_finger_E3_ligase"/>
</dbReference>
<evidence type="ECO:0000256" key="2">
    <source>
        <dbReference type="ARBA" id="ARBA00022771"/>
    </source>
</evidence>
<evidence type="ECO:0000256" key="4">
    <source>
        <dbReference type="PROSITE-ProRule" id="PRU00175"/>
    </source>
</evidence>
<sequence length="202" mass="22986">MNGTECFQCSGVCAQRHGQRGSCCNIEEKMVFVDFRISKHVVLLGGRSERLTENTTSFVLTLQRLMGQSPSDLEARLVSMINQSRPYGDRFTGCAGLISECICRAARTLGPEDWGLEVWVELDKVIVHSRDHERTGEELETVRYDRSGADEEEEEEVCPVCLKCLVVGEELRRTRCGHWFHGECIFRWMGRSRTCPMCRSSV</sequence>
<keyword evidence="7" id="KW-1185">Reference proteome</keyword>
<dbReference type="GO" id="GO:0006511">
    <property type="term" value="P:ubiquitin-dependent protein catabolic process"/>
    <property type="evidence" value="ECO:0007669"/>
    <property type="project" value="TreeGrafter"/>
</dbReference>
<dbReference type="PROSITE" id="PS50089">
    <property type="entry name" value="ZF_RING_2"/>
    <property type="match status" value="1"/>
</dbReference>
<dbReference type="PANTHER" id="PTHR45931:SF3">
    <property type="entry name" value="RING ZINC FINGER-CONTAINING PROTEIN"/>
    <property type="match status" value="1"/>
</dbReference>
<dbReference type="Pfam" id="PF13639">
    <property type="entry name" value="zf-RING_2"/>
    <property type="match status" value="1"/>
</dbReference>
<reference evidence="6" key="1">
    <citation type="journal article" date="2023" name="Nat. Commun.">
        <title>Diploid and tetraploid genomes of Acorus and the evolution of monocots.</title>
        <authorList>
            <person name="Ma L."/>
            <person name="Liu K.W."/>
            <person name="Li Z."/>
            <person name="Hsiao Y.Y."/>
            <person name="Qi Y."/>
            <person name="Fu T."/>
            <person name="Tang G.D."/>
            <person name="Zhang D."/>
            <person name="Sun W.H."/>
            <person name="Liu D.K."/>
            <person name="Li Y."/>
            <person name="Chen G.Z."/>
            <person name="Liu X.D."/>
            <person name="Liao X.Y."/>
            <person name="Jiang Y.T."/>
            <person name="Yu X."/>
            <person name="Hao Y."/>
            <person name="Huang J."/>
            <person name="Zhao X.W."/>
            <person name="Ke S."/>
            <person name="Chen Y.Y."/>
            <person name="Wu W.L."/>
            <person name="Hsu J.L."/>
            <person name="Lin Y.F."/>
            <person name="Huang M.D."/>
            <person name="Li C.Y."/>
            <person name="Huang L."/>
            <person name="Wang Z.W."/>
            <person name="Zhao X."/>
            <person name="Zhong W.Y."/>
            <person name="Peng D.H."/>
            <person name="Ahmad S."/>
            <person name="Lan S."/>
            <person name="Zhang J.S."/>
            <person name="Tsai W.C."/>
            <person name="Van de Peer Y."/>
            <person name="Liu Z.J."/>
        </authorList>
    </citation>
    <scope>NUCLEOTIDE SEQUENCE</scope>
    <source>
        <strain evidence="6">SCP</strain>
    </source>
</reference>
<dbReference type="GO" id="GO:0061630">
    <property type="term" value="F:ubiquitin protein ligase activity"/>
    <property type="evidence" value="ECO:0007669"/>
    <property type="project" value="TreeGrafter"/>
</dbReference>
<protein>
    <recommendedName>
        <fullName evidence="5">RING-type domain-containing protein</fullName>
    </recommendedName>
</protein>
<proteinExistence type="predicted"/>
<dbReference type="PANTHER" id="PTHR45931">
    <property type="entry name" value="SI:CH211-59O9.10"/>
    <property type="match status" value="1"/>
</dbReference>
<name>A0AAV8ZY42_ACOGR</name>